<dbReference type="CDD" id="cd00093">
    <property type="entry name" value="HTH_XRE"/>
    <property type="match status" value="1"/>
</dbReference>
<dbReference type="SUPFAM" id="SSF47413">
    <property type="entry name" value="lambda repressor-like DNA-binding domains"/>
    <property type="match status" value="1"/>
</dbReference>
<proteinExistence type="predicted"/>
<dbReference type="RefSeq" id="WP_336807502.1">
    <property type="nucleotide sequence ID" value="NZ_JBBBNY010000004.1"/>
</dbReference>
<reference evidence="2 3" key="1">
    <citation type="journal article" date="2014" name="Int. J. Syst. Evol. Microbiol.">
        <title>Fulvimonas yonginensis sp. nov., isolated from greenhouse soil, and emended description of the genus Fulvimonas.</title>
        <authorList>
            <person name="Ahn J.H."/>
            <person name="Kim S.J."/>
            <person name="Weon H.Y."/>
            <person name="Hong S.B."/>
            <person name="Seok S.J."/>
            <person name="Kwon S.W."/>
        </authorList>
    </citation>
    <scope>NUCLEOTIDE SEQUENCE [LARGE SCALE GENOMIC DNA]</scope>
    <source>
        <strain evidence="2 3">KACC 16952</strain>
    </source>
</reference>
<comment type="caution">
    <text evidence="2">The sequence shown here is derived from an EMBL/GenBank/DDBJ whole genome shotgun (WGS) entry which is preliminary data.</text>
</comment>
<dbReference type="Pfam" id="PF01381">
    <property type="entry name" value="HTH_3"/>
    <property type="match status" value="1"/>
</dbReference>
<dbReference type="InterPro" id="IPR001387">
    <property type="entry name" value="Cro/C1-type_HTH"/>
</dbReference>
<protein>
    <submittedName>
        <fullName evidence="2">Helix-turn-helix transcriptional regulator</fullName>
    </submittedName>
</protein>
<evidence type="ECO:0000313" key="3">
    <source>
        <dbReference type="Proteomes" id="UP001381174"/>
    </source>
</evidence>
<dbReference type="InterPro" id="IPR010982">
    <property type="entry name" value="Lambda_DNA-bd_dom_sf"/>
</dbReference>
<dbReference type="Proteomes" id="UP001381174">
    <property type="component" value="Unassembled WGS sequence"/>
</dbReference>
<evidence type="ECO:0000259" key="1">
    <source>
        <dbReference type="PROSITE" id="PS50943"/>
    </source>
</evidence>
<evidence type="ECO:0000313" key="2">
    <source>
        <dbReference type="EMBL" id="MEI7036885.1"/>
    </source>
</evidence>
<dbReference type="EMBL" id="JBBBNY010000004">
    <property type="protein sequence ID" value="MEI7036885.1"/>
    <property type="molecule type" value="Genomic_DNA"/>
</dbReference>
<accession>A0ABU8JC46</accession>
<keyword evidence="3" id="KW-1185">Reference proteome</keyword>
<dbReference type="Gene3D" id="1.10.260.40">
    <property type="entry name" value="lambda repressor-like DNA-binding domains"/>
    <property type="match status" value="1"/>
</dbReference>
<name>A0ABU8JC46_9GAMM</name>
<dbReference type="SMART" id="SM00530">
    <property type="entry name" value="HTH_XRE"/>
    <property type="match status" value="1"/>
</dbReference>
<organism evidence="2 3">
    <name type="scientific">Fulvimonas yonginensis</name>
    <dbReference type="NCBI Taxonomy" id="1495200"/>
    <lineage>
        <taxon>Bacteria</taxon>
        <taxon>Pseudomonadati</taxon>
        <taxon>Pseudomonadota</taxon>
        <taxon>Gammaproteobacteria</taxon>
        <taxon>Lysobacterales</taxon>
        <taxon>Rhodanobacteraceae</taxon>
        <taxon>Fulvimonas</taxon>
    </lineage>
</organism>
<sequence>MNHPTPISSAETGNTFADRIKLLIQRVGSATEIARLCGFSEGVVRSWRDGHTDPSRARCVKLARTLGISLVWLVAGEGPIVPGKDQGSGEEQLTTETARRLKVRLNGVAGHSLIPHGPGVDSQRLNAAMRILQSELDLADSNLSLADNTDLLADLYEALGPGGVRVDTSAMLAFNRQLSERIHRARTAPGSHALTESA</sequence>
<feature type="domain" description="HTH cro/C1-type" evidence="1">
    <location>
        <begin position="31"/>
        <end position="73"/>
    </location>
</feature>
<gene>
    <name evidence="2" type="ORF">WAT24_08955</name>
</gene>
<dbReference type="PROSITE" id="PS50943">
    <property type="entry name" value="HTH_CROC1"/>
    <property type="match status" value="1"/>
</dbReference>